<dbReference type="Pfam" id="PF07610">
    <property type="entry name" value="DUF1573"/>
    <property type="match status" value="1"/>
</dbReference>
<dbReference type="PANTHER" id="PTHR37833:SF1">
    <property type="entry name" value="SIGNAL PEPTIDE PROTEIN"/>
    <property type="match status" value="1"/>
</dbReference>
<dbReference type="RefSeq" id="WP_044219104.1">
    <property type="nucleotide sequence ID" value="NZ_JRYR02000001.1"/>
</dbReference>
<evidence type="ECO:0008006" key="3">
    <source>
        <dbReference type="Google" id="ProtNLM"/>
    </source>
</evidence>
<dbReference type="InterPro" id="IPR013783">
    <property type="entry name" value="Ig-like_fold"/>
</dbReference>
<dbReference type="Proteomes" id="UP000179797">
    <property type="component" value="Unassembled WGS sequence"/>
</dbReference>
<protein>
    <recommendedName>
        <fullName evidence="3">DUF1573 domain-containing protein</fullName>
    </recommendedName>
</protein>
<gene>
    <name evidence="1" type="ORF">NH26_05795</name>
</gene>
<accession>A0A1S1YY23</accession>
<dbReference type="EMBL" id="JRYR02000001">
    <property type="protein sequence ID" value="OHX65898.1"/>
    <property type="molecule type" value="Genomic_DNA"/>
</dbReference>
<dbReference type="STRING" id="915059.NH26_05795"/>
<dbReference type="Gene3D" id="2.60.40.10">
    <property type="entry name" value="Immunoglobulins"/>
    <property type="match status" value="1"/>
</dbReference>
<name>A0A1S1YY23_FLAPC</name>
<reference evidence="1 2" key="1">
    <citation type="journal article" date="2012" name="Int. J. Syst. Evol. Microbiol.">
        <title>Flammeovirga pacifica sp. nov., isolated from deep-sea sediment.</title>
        <authorList>
            <person name="Xu H."/>
            <person name="Fu Y."/>
            <person name="Yang N."/>
            <person name="Ding Z."/>
            <person name="Lai Q."/>
            <person name="Zeng R."/>
        </authorList>
    </citation>
    <scope>NUCLEOTIDE SEQUENCE [LARGE SCALE GENOMIC DNA]</scope>
    <source>
        <strain evidence="2">DSM 24597 / LMG 26175 / WPAGA1</strain>
    </source>
</reference>
<evidence type="ECO:0000313" key="2">
    <source>
        <dbReference type="Proteomes" id="UP000179797"/>
    </source>
</evidence>
<sequence length="246" mass="28079">MREKYFIRFIIIFFVCCLTKLQAQKRDGVLRFANQKIDLGNVQAGQNYQIIIPFVNIGNSEVNILKVDTDCGCSDAYVNHQKIVKGDTAHLNITFIPVEGETPFYKNIVMLSDGKISHYTIILQGNVSDDANQHGQEPIKVNWATQQKSVPILSNYQYTIKSQKGEDITVPLYVTNVGEKTLHIKSISSNTLELQPIQLPRSVMKGEVLSFPINTKMIDKDKFQHYIKLLTDEKSILIRLRNDYIE</sequence>
<evidence type="ECO:0000313" key="1">
    <source>
        <dbReference type="EMBL" id="OHX65898.1"/>
    </source>
</evidence>
<dbReference type="OrthoDB" id="977570at2"/>
<dbReference type="PANTHER" id="PTHR37833">
    <property type="entry name" value="LIPOPROTEIN-RELATED"/>
    <property type="match status" value="1"/>
</dbReference>
<proteinExistence type="predicted"/>
<organism evidence="1 2">
    <name type="scientific">Flammeovirga pacifica</name>
    <dbReference type="NCBI Taxonomy" id="915059"/>
    <lineage>
        <taxon>Bacteria</taxon>
        <taxon>Pseudomonadati</taxon>
        <taxon>Bacteroidota</taxon>
        <taxon>Cytophagia</taxon>
        <taxon>Cytophagales</taxon>
        <taxon>Flammeovirgaceae</taxon>
        <taxon>Flammeovirga</taxon>
    </lineage>
</organism>
<keyword evidence="2" id="KW-1185">Reference proteome</keyword>
<comment type="caution">
    <text evidence="1">The sequence shown here is derived from an EMBL/GenBank/DDBJ whole genome shotgun (WGS) entry which is preliminary data.</text>
</comment>
<dbReference type="InterPro" id="IPR011467">
    <property type="entry name" value="DUF1573"/>
</dbReference>
<dbReference type="AlphaFoldDB" id="A0A1S1YY23"/>